<dbReference type="AlphaFoldDB" id="A0A2T0SPI8"/>
<evidence type="ECO:0000313" key="2">
    <source>
        <dbReference type="Proteomes" id="UP000239494"/>
    </source>
</evidence>
<name>A0A2T0SPI8_9PSEU</name>
<sequence length="105" mass="11175">MPYKLVEPTFEAIEWTGDNVEDLLAFVSAIVPTSTWTPEIIDEASSGGDPAMIGAVFLESSPRVGTVVARLTDRVTYGPKRGTSTAEASFATVSAEDFAAQYVEA</sequence>
<gene>
    <name evidence="1" type="ORF">CLV43_114247</name>
</gene>
<dbReference type="EMBL" id="PVTF01000014">
    <property type="protein sequence ID" value="PRY35329.1"/>
    <property type="molecule type" value="Genomic_DNA"/>
</dbReference>
<dbReference type="Proteomes" id="UP000239494">
    <property type="component" value="Unassembled WGS sequence"/>
</dbReference>
<proteinExistence type="predicted"/>
<reference evidence="1 2" key="1">
    <citation type="submission" date="2018-03" db="EMBL/GenBank/DDBJ databases">
        <title>Genomic Encyclopedia of Archaeal and Bacterial Type Strains, Phase II (KMG-II): from individual species to whole genera.</title>
        <authorList>
            <person name="Goeker M."/>
        </authorList>
    </citation>
    <scope>NUCLEOTIDE SEQUENCE [LARGE SCALE GENOMIC DNA]</scope>
    <source>
        <strain evidence="1 2">DSM 44720</strain>
    </source>
</reference>
<keyword evidence="2" id="KW-1185">Reference proteome</keyword>
<dbReference type="RefSeq" id="WP_106193849.1">
    <property type="nucleotide sequence ID" value="NZ_PVTF01000014.1"/>
</dbReference>
<comment type="caution">
    <text evidence="1">The sequence shown here is derived from an EMBL/GenBank/DDBJ whole genome shotgun (WGS) entry which is preliminary data.</text>
</comment>
<organism evidence="1 2">
    <name type="scientific">Umezawaea tangerina</name>
    <dbReference type="NCBI Taxonomy" id="84725"/>
    <lineage>
        <taxon>Bacteria</taxon>
        <taxon>Bacillati</taxon>
        <taxon>Actinomycetota</taxon>
        <taxon>Actinomycetes</taxon>
        <taxon>Pseudonocardiales</taxon>
        <taxon>Pseudonocardiaceae</taxon>
        <taxon>Umezawaea</taxon>
    </lineage>
</organism>
<evidence type="ECO:0000313" key="1">
    <source>
        <dbReference type="EMBL" id="PRY35329.1"/>
    </source>
</evidence>
<protein>
    <submittedName>
        <fullName evidence="1">Uncharacterized protein</fullName>
    </submittedName>
</protein>
<accession>A0A2T0SPI8</accession>